<reference evidence="1 2" key="1">
    <citation type="submission" date="2023-06" db="EMBL/GenBank/DDBJ databases">
        <title>Parasedimentitalea psychrophila sp. nov., a psychrophilic bacterium isolated from deep-sea sediment.</title>
        <authorList>
            <person name="Li A."/>
        </authorList>
    </citation>
    <scope>NUCLEOTIDE SEQUENCE [LARGE SCALE GENOMIC DNA]</scope>
    <source>
        <strain evidence="1 2">QS115</strain>
    </source>
</reference>
<organism evidence="1 2">
    <name type="scientific">Parasedimentitalea psychrophila</name>
    <dbReference type="NCBI Taxonomy" id="2997337"/>
    <lineage>
        <taxon>Bacteria</taxon>
        <taxon>Pseudomonadati</taxon>
        <taxon>Pseudomonadota</taxon>
        <taxon>Alphaproteobacteria</taxon>
        <taxon>Rhodobacterales</taxon>
        <taxon>Paracoccaceae</taxon>
        <taxon>Parasedimentitalea</taxon>
    </lineage>
</organism>
<evidence type="ECO:0000313" key="1">
    <source>
        <dbReference type="EMBL" id="WIY27075.1"/>
    </source>
</evidence>
<gene>
    <name evidence="1" type="ORF">QPJ95_09260</name>
</gene>
<sequence length="43" mass="4734">MKTADNPGDKHPEVIVIFDIEEGAQKLDAAAVPFWNGESIHGW</sequence>
<dbReference type="AlphaFoldDB" id="A0A9Y2P8N0"/>
<dbReference type="KEGG" id="ppso:QPJ95_09260"/>
<proteinExistence type="predicted"/>
<protein>
    <submittedName>
        <fullName evidence="1">Uncharacterized protein</fullName>
    </submittedName>
</protein>
<accession>A0A9Y2P8N0</accession>
<dbReference type="RefSeq" id="WP_270921223.1">
    <property type="nucleotide sequence ID" value="NZ_CP127247.1"/>
</dbReference>
<keyword evidence="2" id="KW-1185">Reference proteome</keyword>
<dbReference type="EMBL" id="CP127247">
    <property type="protein sequence ID" value="WIY27075.1"/>
    <property type="molecule type" value="Genomic_DNA"/>
</dbReference>
<evidence type="ECO:0000313" key="2">
    <source>
        <dbReference type="Proteomes" id="UP001238334"/>
    </source>
</evidence>
<dbReference type="Proteomes" id="UP001238334">
    <property type="component" value="Chromosome"/>
</dbReference>
<name>A0A9Y2P8N0_9RHOB</name>